<organism evidence="1 2">
    <name type="scientific">Saccoglossus kowalevskii</name>
    <name type="common">Acorn worm</name>
    <dbReference type="NCBI Taxonomy" id="10224"/>
    <lineage>
        <taxon>Eukaryota</taxon>
        <taxon>Metazoa</taxon>
        <taxon>Hemichordata</taxon>
        <taxon>Enteropneusta</taxon>
        <taxon>Harrimaniidae</taxon>
        <taxon>Saccoglossus</taxon>
    </lineage>
</organism>
<evidence type="ECO:0000313" key="1">
    <source>
        <dbReference type="Proteomes" id="UP000694865"/>
    </source>
</evidence>
<dbReference type="RefSeq" id="XP_006817800.1">
    <property type="nucleotide sequence ID" value="XM_006817737.1"/>
</dbReference>
<proteinExistence type="predicted"/>
<evidence type="ECO:0000313" key="2">
    <source>
        <dbReference type="RefSeq" id="XP_006817800.1"/>
    </source>
</evidence>
<accession>A0ABM0MCQ9</accession>
<reference evidence="2" key="1">
    <citation type="submission" date="2025-08" db="UniProtKB">
        <authorList>
            <consortium name="RefSeq"/>
        </authorList>
    </citation>
    <scope>IDENTIFICATION</scope>
    <source>
        <tissue evidence="2">Testes</tissue>
    </source>
</reference>
<keyword evidence="1" id="KW-1185">Reference proteome</keyword>
<protein>
    <submittedName>
        <fullName evidence="2">Uncharacterized protein LOC102803226</fullName>
    </submittedName>
</protein>
<name>A0ABM0MCQ9_SACKO</name>
<sequence>MKDVISFKSFLSMSQLYDMYENKESWLSFLLVIEILVNSGLLCWNVIESSLLKWFESVESINHDVSTSTVELMGRLYTDDCNDLEEDDFVDIIAILVQKCSDHVNETILPGCFSDIIVL</sequence>
<gene>
    <name evidence="2" type="primary">LOC102803226</name>
</gene>
<dbReference type="GeneID" id="102803226"/>
<dbReference type="Proteomes" id="UP000694865">
    <property type="component" value="Unplaced"/>
</dbReference>